<gene>
    <name evidence="2" type="ORF">M0R45_028264</name>
</gene>
<organism evidence="2 3">
    <name type="scientific">Rubus argutus</name>
    <name type="common">Southern blackberry</name>
    <dbReference type="NCBI Taxonomy" id="59490"/>
    <lineage>
        <taxon>Eukaryota</taxon>
        <taxon>Viridiplantae</taxon>
        <taxon>Streptophyta</taxon>
        <taxon>Embryophyta</taxon>
        <taxon>Tracheophyta</taxon>
        <taxon>Spermatophyta</taxon>
        <taxon>Magnoliopsida</taxon>
        <taxon>eudicotyledons</taxon>
        <taxon>Gunneridae</taxon>
        <taxon>Pentapetalae</taxon>
        <taxon>rosids</taxon>
        <taxon>fabids</taxon>
        <taxon>Rosales</taxon>
        <taxon>Rosaceae</taxon>
        <taxon>Rosoideae</taxon>
        <taxon>Rosoideae incertae sedis</taxon>
        <taxon>Rubus</taxon>
    </lineage>
</organism>
<dbReference type="EMBL" id="JBEDUW010000006">
    <property type="protein sequence ID" value="KAK9919682.1"/>
    <property type="molecule type" value="Genomic_DNA"/>
</dbReference>
<evidence type="ECO:0000313" key="2">
    <source>
        <dbReference type="EMBL" id="KAK9919682.1"/>
    </source>
</evidence>
<proteinExistence type="predicted"/>
<reference evidence="2 3" key="1">
    <citation type="journal article" date="2023" name="G3 (Bethesda)">
        <title>A chromosome-length genome assembly and annotation of blackberry (Rubus argutus, cv. 'Hillquist').</title>
        <authorList>
            <person name="Bruna T."/>
            <person name="Aryal R."/>
            <person name="Dudchenko O."/>
            <person name="Sargent D.J."/>
            <person name="Mead D."/>
            <person name="Buti M."/>
            <person name="Cavallini A."/>
            <person name="Hytonen T."/>
            <person name="Andres J."/>
            <person name="Pham M."/>
            <person name="Weisz D."/>
            <person name="Mascagni F."/>
            <person name="Usai G."/>
            <person name="Natali L."/>
            <person name="Bassil N."/>
            <person name="Fernandez G.E."/>
            <person name="Lomsadze A."/>
            <person name="Armour M."/>
            <person name="Olukolu B."/>
            <person name="Poorten T."/>
            <person name="Britton C."/>
            <person name="Davik J."/>
            <person name="Ashrafi H."/>
            <person name="Aiden E.L."/>
            <person name="Borodovsky M."/>
            <person name="Worthington M."/>
        </authorList>
    </citation>
    <scope>NUCLEOTIDE SEQUENCE [LARGE SCALE GENOMIC DNA]</scope>
    <source>
        <strain evidence="2">PI 553951</strain>
    </source>
</reference>
<evidence type="ECO:0000313" key="3">
    <source>
        <dbReference type="Proteomes" id="UP001457282"/>
    </source>
</evidence>
<keyword evidence="3" id="KW-1185">Reference proteome</keyword>
<protein>
    <submittedName>
        <fullName evidence="2">Uncharacterized protein</fullName>
    </submittedName>
</protein>
<name>A0AAW1W8L3_RUBAR</name>
<comment type="caution">
    <text evidence="2">The sequence shown here is derived from an EMBL/GenBank/DDBJ whole genome shotgun (WGS) entry which is preliminary data.</text>
</comment>
<sequence>MAEPEEKRDWPGETSVEDTGPNEETFIEEDTDGEDHTNYGSTSSNAGAGSNWEIGILASLLFSNPHVNTLQVRALVRGVSRRYQLPIVLLIAFRKQNRQHIV</sequence>
<dbReference type="Proteomes" id="UP001457282">
    <property type="component" value="Unassembled WGS sequence"/>
</dbReference>
<feature type="region of interest" description="Disordered" evidence="1">
    <location>
        <begin position="1"/>
        <end position="48"/>
    </location>
</feature>
<evidence type="ECO:0000256" key="1">
    <source>
        <dbReference type="SAM" id="MobiDB-lite"/>
    </source>
</evidence>
<feature type="compositionally biased region" description="Basic and acidic residues" evidence="1">
    <location>
        <begin position="1"/>
        <end position="11"/>
    </location>
</feature>
<dbReference type="AlphaFoldDB" id="A0AAW1W8L3"/>
<accession>A0AAW1W8L3</accession>